<feature type="compositionally biased region" description="Polar residues" evidence="24">
    <location>
        <begin position="940"/>
        <end position="954"/>
    </location>
</feature>
<keyword evidence="13 22" id="KW-0862">Zinc</keyword>
<comment type="subcellular location">
    <subcellularLocation>
        <location evidence="4">Cytoplasm</location>
    </subcellularLocation>
    <subcellularLocation>
        <location evidence="3">Endosome</location>
    </subcellularLocation>
    <subcellularLocation>
        <location evidence="2">Nucleus</location>
    </subcellularLocation>
</comment>
<keyword evidence="16" id="KW-0503">Monooxygenase</keyword>
<sequence length="1417" mass="159858">MGETEDERTAQASQLFENFVQASTCKGTLQAFSILCRQLELDPLDYSNFYSSLKAAVSSWKVKALWTKLDKRAQQKVYNQNKACKGTRCLIIGGGPCGLRTAIELSLLGCKVVVIEKRDTFSRNNVLHLWPYTIHDLRGLGAKKFYGKFCAGSIDHISIRQLQLMLLKVSLILGVEIHVNVEFAKLVEPPEEQPDNSPGWRAEVRPSCHPVSDFEFDVVIGADGRRNTLDGFRRKEFRGKLAIAITANFVNRNTTAEAKVEEISGVAFIFNQKFFLDLKEETGIDLENIVYYKDNTHYFVMTAKKQSLLDKGVILNDYIETERLLSADNVNQEALLSYAREAADFGTNYQLPSLDYAINHYGQPDVAMFDFTSMYASENAALIREKHGHQLLVALVGDSLLEPFWPMGTGCARGFLAAFDAAWMVKGWAQGKSPLEILAERESIYRLLPQTTTENISKNFEQYTIDPATRYPNLNSSCVRPHQVRHLFINGRQDSGHIEKGGLPRRSINLSRRESEVRPGRLLTWCQKQTQGYRGVCVTNLTSSWRNGLALCALIHCQRPELIDYDTLNEEDVAGNNQLAFDMAEREFSIQPVTTGKEMAAEAEPDKLLMVLYLSKFYEAFRNSPGNNNVSKEADENSEECLSKINPPQPRKRIPRDDKKLEEDSINKRRRKGNHYLTELSCHSAPPAGENGELRENKVRSMATQLLAKFEENSKTHTKGVVRKELPSSVGGSDVCHFCTKRVYVMERLSAEGYFFHRECFRCDVCKCTLRLGGHTFDSQEAKFYCKMHYAQRQSSTHVGRFKRRMEDQSRVTSSSLDNGSYSTAGSVQIQPAGGASSSHSEQLDKCQKRVPEDAEMGVDALDASCIVAAQVCAGAKGQSQDSTKEKHNNRWKRKIRATFPLIFIKPFQRGLSKDKSGPETVPEADSDFEDITSEEKQPNSDCSSNTSSGTKNPSDGHERSEERSAEIKASTPKKRLLLSCSEKEKLLDWEMEVSPEESPINAKNSHQHKEQVQTEADKPQTDPGQNGEASQSQTSASSPSAFQAIASAFRRTFTLSNHSSSSNTAVTMRPKRDGHHKQRPMSEGAFNSSFLFSSMATSEASTEEKMAGIRAAHRASVGADTWGAGQDLPSLLQQVSLKGRRNSGGVFADDMGSLPRRRVDLFSSLRLRKRELSGSEGKDGEFQKEIRTILSNLRNKASSQQNLEDSSSSDDDDENMTSSQKLSSEKLRKKQEKTVAQQARREQLKRLHRAQMIQRQLEEVGEKQRDLEERGVAIEKIIRGETEGTDDSDEAQLYQSWFKLVLEKNRLARYESELMIFAQELELEDIQSRLQQDLRCRMAVEDTMKSASELQEEKEILSEIMRTVEKRDMLVYILEEQRLKERAEDKDLESLVLSKGYEFHWAHGDDSWGQEKECEG</sequence>
<dbReference type="FunFam" id="3.50.50.60:FF:000004">
    <property type="entry name" value="protein-methionine sulfoxide oxidase MICAL2 isoform X1"/>
    <property type="match status" value="1"/>
</dbReference>
<dbReference type="InterPro" id="IPR001715">
    <property type="entry name" value="CH_dom"/>
</dbReference>
<dbReference type="InterPro" id="IPR002938">
    <property type="entry name" value="FAD-bd"/>
</dbReference>
<dbReference type="Pfam" id="PF12130">
    <property type="entry name" value="bMERB_dom"/>
    <property type="match status" value="1"/>
</dbReference>
<dbReference type="CDD" id="cd09439">
    <property type="entry name" value="LIM_Mical"/>
    <property type="match status" value="1"/>
</dbReference>
<evidence type="ECO:0000256" key="23">
    <source>
        <dbReference type="SAM" id="Coils"/>
    </source>
</evidence>
<dbReference type="PANTHER" id="PTHR23167:SF39">
    <property type="entry name" value="[F-ACTIN]-MONOOXYGENASE MICAL2"/>
    <property type="match status" value="1"/>
</dbReference>
<feature type="coiled-coil region" evidence="23">
    <location>
        <begin position="1341"/>
        <end position="1368"/>
    </location>
</feature>
<dbReference type="GO" id="GO:0005768">
    <property type="term" value="C:endosome"/>
    <property type="evidence" value="ECO:0007669"/>
    <property type="project" value="UniProtKB-SubCell"/>
</dbReference>
<evidence type="ECO:0000256" key="12">
    <source>
        <dbReference type="ARBA" id="ARBA00022827"/>
    </source>
</evidence>
<dbReference type="SUPFAM" id="SSF51905">
    <property type="entry name" value="FAD/NAD(P)-binding domain"/>
    <property type="match status" value="1"/>
</dbReference>
<dbReference type="InterPro" id="IPR001781">
    <property type="entry name" value="Znf_LIM"/>
</dbReference>
<keyword evidence="14" id="KW-0521">NADP</keyword>
<feature type="compositionally biased region" description="Basic and acidic residues" evidence="24">
    <location>
        <begin position="842"/>
        <end position="851"/>
    </location>
</feature>
<dbReference type="EC" id="1.14.13.225" evidence="6"/>
<dbReference type="InterPro" id="IPR036188">
    <property type="entry name" value="FAD/NAD-bd_sf"/>
</dbReference>
<organism evidence="28 29">
    <name type="scientific">Parambassis ranga</name>
    <name type="common">Indian glassy fish</name>
    <dbReference type="NCBI Taxonomy" id="210632"/>
    <lineage>
        <taxon>Eukaryota</taxon>
        <taxon>Metazoa</taxon>
        <taxon>Chordata</taxon>
        <taxon>Craniata</taxon>
        <taxon>Vertebrata</taxon>
        <taxon>Euteleostomi</taxon>
        <taxon>Actinopterygii</taxon>
        <taxon>Neopterygii</taxon>
        <taxon>Teleostei</taxon>
        <taxon>Neoteleostei</taxon>
        <taxon>Acanthomorphata</taxon>
        <taxon>Ovalentaria</taxon>
        <taxon>Ambassidae</taxon>
        <taxon>Parambassis</taxon>
    </lineage>
</organism>
<evidence type="ECO:0000256" key="13">
    <source>
        <dbReference type="ARBA" id="ARBA00022833"/>
    </source>
</evidence>
<dbReference type="PROSITE" id="PS00478">
    <property type="entry name" value="LIM_DOMAIN_1"/>
    <property type="match status" value="1"/>
</dbReference>
<evidence type="ECO:0000256" key="18">
    <source>
        <dbReference type="ARBA" id="ARBA00023054"/>
    </source>
</evidence>
<keyword evidence="10 22" id="KW-0479">Metal-binding</keyword>
<gene>
    <name evidence="29" type="primary">mical2b</name>
</gene>
<feature type="compositionally biased region" description="Basic and acidic residues" evidence="24">
    <location>
        <begin position="655"/>
        <end position="667"/>
    </location>
</feature>
<dbReference type="InterPro" id="IPR036872">
    <property type="entry name" value="CH_dom_sf"/>
</dbReference>
<comment type="catalytic activity">
    <reaction evidence="21">
        <text>L-methionyl-[F-actin] + NADPH + O2 + H(+) = L-methionyl-(R)-S-oxide-[F-actin] + NADP(+) + H2O</text>
        <dbReference type="Rhea" id="RHEA:51308"/>
        <dbReference type="Rhea" id="RHEA-COMP:12953"/>
        <dbReference type="Rhea" id="RHEA-COMP:12956"/>
        <dbReference type="ChEBI" id="CHEBI:15377"/>
        <dbReference type="ChEBI" id="CHEBI:15378"/>
        <dbReference type="ChEBI" id="CHEBI:15379"/>
        <dbReference type="ChEBI" id="CHEBI:16044"/>
        <dbReference type="ChEBI" id="CHEBI:45764"/>
        <dbReference type="ChEBI" id="CHEBI:57783"/>
        <dbReference type="ChEBI" id="CHEBI:58349"/>
        <dbReference type="EC" id="1.14.13.225"/>
    </reaction>
</comment>
<evidence type="ECO:0000256" key="14">
    <source>
        <dbReference type="ARBA" id="ARBA00022857"/>
    </source>
</evidence>
<dbReference type="GO" id="GO:0005634">
    <property type="term" value="C:nucleus"/>
    <property type="evidence" value="ECO:0007669"/>
    <property type="project" value="UniProtKB-SubCell"/>
</dbReference>
<evidence type="ECO:0000256" key="7">
    <source>
        <dbReference type="ARBA" id="ARBA00022490"/>
    </source>
</evidence>
<dbReference type="SUPFAM" id="SSF57716">
    <property type="entry name" value="Glucocorticoid receptor-like (DNA-binding domain)"/>
    <property type="match status" value="2"/>
</dbReference>
<keyword evidence="17 22" id="KW-0440">LIM domain</keyword>
<keyword evidence="7" id="KW-0963">Cytoplasm</keyword>
<comment type="cofactor">
    <cofactor evidence="1">
        <name>FAD</name>
        <dbReference type="ChEBI" id="CHEBI:57692"/>
    </cofactor>
</comment>
<keyword evidence="20" id="KW-0539">Nucleus</keyword>
<reference evidence="29" key="1">
    <citation type="submission" date="2025-08" db="UniProtKB">
        <authorList>
            <consortium name="RefSeq"/>
        </authorList>
    </citation>
    <scope>IDENTIFICATION</scope>
</reference>
<feature type="compositionally biased region" description="Low complexity" evidence="24">
    <location>
        <begin position="1030"/>
        <end position="1045"/>
    </location>
</feature>
<evidence type="ECO:0000259" key="27">
    <source>
        <dbReference type="PROSITE" id="PS51848"/>
    </source>
</evidence>
<evidence type="ECO:0000256" key="24">
    <source>
        <dbReference type="SAM" id="MobiDB-lite"/>
    </source>
</evidence>
<feature type="region of interest" description="Disordered" evidence="24">
    <location>
        <begin position="1194"/>
        <end position="1243"/>
    </location>
</feature>
<keyword evidence="12" id="KW-0274">FAD</keyword>
<dbReference type="PANTHER" id="PTHR23167">
    <property type="entry name" value="CALPONIN HOMOLOGY DOMAIN-CONTAINING PROTEIN DDB_G0272472-RELATED"/>
    <property type="match status" value="1"/>
</dbReference>
<evidence type="ECO:0000313" key="28">
    <source>
        <dbReference type="Proteomes" id="UP000515145"/>
    </source>
</evidence>
<feature type="compositionally biased region" description="Basic and acidic residues" evidence="24">
    <location>
        <begin position="1008"/>
        <end position="1021"/>
    </location>
</feature>
<dbReference type="GO" id="GO:0046872">
    <property type="term" value="F:metal ion binding"/>
    <property type="evidence" value="ECO:0007669"/>
    <property type="project" value="UniProtKB-KW"/>
</dbReference>
<feature type="compositionally biased region" description="Polar residues" evidence="24">
    <location>
        <begin position="811"/>
        <end position="841"/>
    </location>
</feature>
<evidence type="ECO:0000256" key="19">
    <source>
        <dbReference type="ARBA" id="ARBA00023203"/>
    </source>
</evidence>
<evidence type="ECO:0000256" key="5">
    <source>
        <dbReference type="ARBA" id="ARBA00008223"/>
    </source>
</evidence>
<proteinExistence type="inferred from homology"/>
<dbReference type="PROSITE" id="PS51848">
    <property type="entry name" value="BMERB"/>
    <property type="match status" value="1"/>
</dbReference>
<evidence type="ECO:0000256" key="15">
    <source>
        <dbReference type="ARBA" id="ARBA00023002"/>
    </source>
</evidence>
<protein>
    <recommendedName>
        <fullName evidence="6">F-actin monooxygenase</fullName>
        <ecNumber evidence="6">1.14.13.225</ecNumber>
    </recommendedName>
</protein>
<evidence type="ECO:0000259" key="26">
    <source>
        <dbReference type="PROSITE" id="PS50023"/>
    </source>
</evidence>
<feature type="compositionally biased region" description="Basic and acidic residues" evidence="24">
    <location>
        <begin position="955"/>
        <end position="967"/>
    </location>
</feature>
<evidence type="ECO:0000256" key="9">
    <source>
        <dbReference type="ARBA" id="ARBA00022630"/>
    </source>
</evidence>
<dbReference type="Gene3D" id="3.50.50.60">
    <property type="entry name" value="FAD/NAD(P)-binding domain"/>
    <property type="match status" value="1"/>
</dbReference>
<evidence type="ECO:0000256" key="2">
    <source>
        <dbReference type="ARBA" id="ARBA00004123"/>
    </source>
</evidence>
<dbReference type="FunFam" id="1.10.418.10:FF:000023">
    <property type="entry name" value="EH domain-binding protein 1 isoform X1"/>
    <property type="match status" value="1"/>
</dbReference>
<feature type="compositionally biased region" description="Polar residues" evidence="24">
    <location>
        <begin position="1194"/>
        <end position="1205"/>
    </location>
</feature>
<evidence type="ECO:0000256" key="8">
    <source>
        <dbReference type="ARBA" id="ARBA00022553"/>
    </source>
</evidence>
<dbReference type="Gene3D" id="2.10.110.10">
    <property type="entry name" value="Cysteine Rich Protein"/>
    <property type="match status" value="1"/>
</dbReference>
<feature type="compositionally biased region" description="Acidic residues" evidence="24">
    <location>
        <begin position="923"/>
        <end position="933"/>
    </location>
</feature>
<dbReference type="Pfam" id="PF25413">
    <property type="entry name" value="Rossman_Mical"/>
    <property type="match status" value="1"/>
</dbReference>
<dbReference type="Pfam" id="PF00307">
    <property type="entry name" value="CH"/>
    <property type="match status" value="1"/>
</dbReference>
<feature type="compositionally biased region" description="Polar residues" evidence="24">
    <location>
        <begin position="1054"/>
        <end position="1067"/>
    </location>
</feature>
<dbReference type="SMART" id="SM00033">
    <property type="entry name" value="CH"/>
    <property type="match status" value="1"/>
</dbReference>
<evidence type="ECO:0000259" key="25">
    <source>
        <dbReference type="PROSITE" id="PS50021"/>
    </source>
</evidence>
<evidence type="ECO:0000256" key="10">
    <source>
        <dbReference type="ARBA" id="ARBA00022723"/>
    </source>
</evidence>
<evidence type="ECO:0000256" key="21">
    <source>
        <dbReference type="ARBA" id="ARBA00049522"/>
    </source>
</evidence>
<evidence type="ECO:0000256" key="6">
    <source>
        <dbReference type="ARBA" id="ARBA00012709"/>
    </source>
</evidence>
<keyword evidence="28" id="KW-1185">Reference proteome</keyword>
<feature type="region of interest" description="Disordered" evidence="24">
    <location>
        <begin position="797"/>
        <end position="851"/>
    </location>
</feature>
<evidence type="ECO:0000256" key="4">
    <source>
        <dbReference type="ARBA" id="ARBA00004496"/>
    </source>
</evidence>
<dbReference type="InterPro" id="IPR057494">
    <property type="entry name" value="Rossman_Mical"/>
</dbReference>
<dbReference type="PROSITE" id="PS50023">
    <property type="entry name" value="LIM_DOMAIN_2"/>
    <property type="match status" value="1"/>
</dbReference>
<evidence type="ECO:0000256" key="11">
    <source>
        <dbReference type="ARBA" id="ARBA00022753"/>
    </source>
</evidence>
<dbReference type="Proteomes" id="UP000515145">
    <property type="component" value="Chromosome 6"/>
</dbReference>
<dbReference type="PRINTS" id="PR00420">
    <property type="entry name" value="RNGMNOXGNASE"/>
</dbReference>
<keyword evidence="8" id="KW-0597">Phosphoprotein</keyword>
<evidence type="ECO:0000256" key="1">
    <source>
        <dbReference type="ARBA" id="ARBA00001974"/>
    </source>
</evidence>
<dbReference type="GO" id="GO:0120501">
    <property type="term" value="F:F-actin monooxygenase activity"/>
    <property type="evidence" value="ECO:0007669"/>
    <property type="project" value="UniProtKB-EC"/>
</dbReference>
<feature type="domain" description="BMERB" evidence="27">
    <location>
        <begin position="1241"/>
        <end position="1391"/>
    </location>
</feature>
<keyword evidence="19" id="KW-0009">Actin-binding</keyword>
<keyword evidence="11" id="KW-0967">Endosome</keyword>
<feature type="region of interest" description="Disordered" evidence="24">
    <location>
        <begin position="990"/>
        <end position="1086"/>
    </location>
</feature>
<evidence type="ECO:0000313" key="29">
    <source>
        <dbReference type="RefSeq" id="XP_028263324.1"/>
    </source>
</evidence>
<dbReference type="SMART" id="SM01203">
    <property type="entry name" value="DUF3585"/>
    <property type="match status" value="1"/>
</dbReference>
<evidence type="ECO:0000256" key="3">
    <source>
        <dbReference type="ARBA" id="ARBA00004177"/>
    </source>
</evidence>
<name>A0A6P7IR94_9TELE</name>
<dbReference type="Gene3D" id="1.10.418.10">
    <property type="entry name" value="Calponin-like domain"/>
    <property type="match status" value="1"/>
</dbReference>
<dbReference type="SMART" id="SM00132">
    <property type="entry name" value="LIM"/>
    <property type="match status" value="1"/>
</dbReference>
<feature type="region of interest" description="Disordered" evidence="24">
    <location>
        <begin position="911"/>
        <end position="973"/>
    </location>
</feature>
<dbReference type="GO" id="GO:0003779">
    <property type="term" value="F:actin binding"/>
    <property type="evidence" value="ECO:0007669"/>
    <property type="project" value="UniProtKB-KW"/>
</dbReference>
<comment type="similarity">
    <text evidence="5">Belongs to the Mical family.</text>
</comment>
<evidence type="ECO:0000256" key="22">
    <source>
        <dbReference type="PROSITE-ProRule" id="PRU00125"/>
    </source>
</evidence>
<dbReference type="Pfam" id="PF00412">
    <property type="entry name" value="LIM"/>
    <property type="match status" value="1"/>
</dbReference>
<evidence type="ECO:0000256" key="20">
    <source>
        <dbReference type="ARBA" id="ARBA00023242"/>
    </source>
</evidence>
<dbReference type="GeneID" id="114437104"/>
<dbReference type="InterPro" id="IPR022735">
    <property type="entry name" value="bMERB_dom"/>
</dbReference>
<dbReference type="GO" id="GO:0071949">
    <property type="term" value="F:FAD binding"/>
    <property type="evidence" value="ECO:0007669"/>
    <property type="project" value="InterPro"/>
</dbReference>
<dbReference type="SUPFAM" id="SSF47576">
    <property type="entry name" value="Calponin-homology domain, CH-domain"/>
    <property type="match status" value="1"/>
</dbReference>
<evidence type="ECO:0000256" key="16">
    <source>
        <dbReference type="ARBA" id="ARBA00023033"/>
    </source>
</evidence>
<dbReference type="PROSITE" id="PS50021">
    <property type="entry name" value="CH"/>
    <property type="match status" value="1"/>
</dbReference>
<evidence type="ECO:0000256" key="17">
    <source>
        <dbReference type="ARBA" id="ARBA00023038"/>
    </source>
</evidence>
<dbReference type="InterPro" id="IPR050540">
    <property type="entry name" value="F-actin_Monoox_Mical"/>
</dbReference>
<keyword evidence="9" id="KW-0285">Flavoprotein</keyword>
<keyword evidence="18 23" id="KW-0175">Coiled coil</keyword>
<feature type="domain" description="Calponin-homology (CH)" evidence="25">
    <location>
        <begin position="516"/>
        <end position="619"/>
    </location>
</feature>
<dbReference type="Pfam" id="PF01494">
    <property type="entry name" value="FAD_binding_3"/>
    <property type="match status" value="1"/>
</dbReference>
<dbReference type="RefSeq" id="XP_028263324.1">
    <property type="nucleotide sequence ID" value="XM_028407523.1"/>
</dbReference>
<feature type="region of interest" description="Disordered" evidence="24">
    <location>
        <begin position="625"/>
        <end position="670"/>
    </location>
</feature>
<dbReference type="CTD" id="569564"/>
<feature type="domain" description="LIM zinc-binding" evidence="26">
    <location>
        <begin position="734"/>
        <end position="796"/>
    </location>
</feature>
<accession>A0A6P7IR94</accession>
<keyword evidence="15" id="KW-0560">Oxidoreductase</keyword>